<feature type="region of interest" description="Disordered" evidence="1">
    <location>
        <begin position="1"/>
        <end position="41"/>
    </location>
</feature>
<reference evidence="2 3" key="1">
    <citation type="journal article" date="2020" name="Harmful Algae">
        <title>Molecular and morphological characterization of a novel dihydroanatoxin-a producing Microcoleus species (cyanobacteria) from the Russian River, California, USA.</title>
        <authorList>
            <person name="Conklin K.Y."/>
            <person name="Stancheva R."/>
            <person name="Otten T.G."/>
            <person name="Fadness R."/>
            <person name="Boyer G.L."/>
            <person name="Read B."/>
            <person name="Zhang X."/>
            <person name="Sheath R.G."/>
        </authorList>
    </citation>
    <scope>NUCLEOTIDE SEQUENCE [LARGE SCALE GENOMIC DNA]</scope>
    <source>
        <strain evidence="2 3">PTRS2</strain>
    </source>
</reference>
<evidence type="ECO:0000256" key="1">
    <source>
        <dbReference type="SAM" id="MobiDB-lite"/>
    </source>
</evidence>
<organism evidence="2 3">
    <name type="scientific">Microcoleus anatoxicus PTRS2</name>
    <dbReference type="NCBI Taxonomy" id="2705321"/>
    <lineage>
        <taxon>Bacteria</taxon>
        <taxon>Bacillati</taxon>
        <taxon>Cyanobacteriota</taxon>
        <taxon>Cyanophyceae</taxon>
        <taxon>Oscillatoriophycideae</taxon>
        <taxon>Oscillatoriales</taxon>
        <taxon>Microcoleaceae</taxon>
        <taxon>Microcoleus</taxon>
        <taxon>Microcoleus anatoxicus</taxon>
    </lineage>
</organism>
<evidence type="ECO:0000313" key="3">
    <source>
        <dbReference type="Proteomes" id="UP001384579"/>
    </source>
</evidence>
<protein>
    <submittedName>
        <fullName evidence="2">Uncharacterized protein</fullName>
    </submittedName>
</protein>
<name>A0ABU8YP00_9CYAN</name>
<sequence>MNNPFDDASQSGSHSPLDDFIQSLSSDSHSSDSHHYNHNPSDPLDLSHLHLNLGEVHHPHDLNHVGALDGVDHSHHSLMTPAGALDAAYRESLAEIKTDFYSESHHQGLVSNSTISHTDNNHSQDSFSSDNYSENVVEFSAKSSSAHSGAITKDDRNSVNFVGDEVFWNGYAMGQAGTVDGHKFYRDGHYIGRLGADMNVYDADAHKIGYVTPSGKAYTTDDQLFATGGTARWAAATLIFNTCSRS</sequence>
<accession>A0ABU8YP00</accession>
<keyword evidence="3" id="KW-1185">Reference proteome</keyword>
<proteinExistence type="predicted"/>
<evidence type="ECO:0000313" key="2">
    <source>
        <dbReference type="EMBL" id="MEK0186077.1"/>
    </source>
</evidence>
<feature type="region of interest" description="Disordered" evidence="1">
    <location>
        <begin position="111"/>
        <end position="130"/>
    </location>
</feature>
<dbReference type="RefSeq" id="WP_340524302.1">
    <property type="nucleotide sequence ID" value="NZ_JBBLXS010000178.1"/>
</dbReference>
<comment type="caution">
    <text evidence="2">The sequence shown here is derived from an EMBL/GenBank/DDBJ whole genome shotgun (WGS) entry which is preliminary data.</text>
</comment>
<feature type="compositionally biased region" description="Polar residues" evidence="1">
    <location>
        <begin position="1"/>
        <end position="14"/>
    </location>
</feature>
<dbReference type="EMBL" id="JBBLXS010000178">
    <property type="protein sequence ID" value="MEK0186077.1"/>
    <property type="molecule type" value="Genomic_DNA"/>
</dbReference>
<dbReference type="Proteomes" id="UP001384579">
    <property type="component" value="Unassembled WGS sequence"/>
</dbReference>
<gene>
    <name evidence="2" type="ORF">WMG39_14645</name>
</gene>